<name>A0A0T9R8Q8_9GAMM</name>
<reference evidence="1" key="1">
    <citation type="submission" date="2015-03" db="EMBL/GenBank/DDBJ databases">
        <authorList>
            <person name="Murphy D."/>
        </authorList>
    </citation>
    <scope>NUCLEOTIDE SEQUENCE [LARGE SCALE GENOMIC DNA]</scope>
    <source>
        <strain evidence="1">A125KOH2</strain>
    </source>
</reference>
<dbReference type="AlphaFoldDB" id="A0A0T9R8Q8"/>
<reference evidence="4" key="3">
    <citation type="submission" date="2015-03" db="EMBL/GenBank/DDBJ databases">
        <authorList>
            <consortium name="Pathogen Informatics"/>
        </authorList>
    </citation>
    <scope>NUCLEOTIDE SEQUENCE [LARGE SCALE GENOMIC DNA]</scope>
    <source>
        <strain evidence="4">A125KOH2</strain>
    </source>
</reference>
<accession>A0A0T9R8Q8</accession>
<gene>
    <name evidence="1" type="ORF">ERS008529_04180</name>
    <name evidence="2" type="ORF">ERS137968_02105</name>
</gene>
<dbReference type="EMBL" id="CWJL01000009">
    <property type="protein sequence ID" value="CRY67006.1"/>
    <property type="molecule type" value="Genomic_DNA"/>
</dbReference>
<proteinExistence type="predicted"/>
<sequence length="58" mass="7007">MSRYLERGDQYHKKRPRKAGVRRDNVELMNRLTVFAIFVIAQWHDKHIDMYGVDQLTC</sequence>
<protein>
    <submittedName>
        <fullName evidence="1">Uncharacterized protein</fullName>
    </submittedName>
</protein>
<keyword evidence="3" id="KW-1185">Reference proteome</keyword>
<evidence type="ECO:0000313" key="3">
    <source>
        <dbReference type="Proteomes" id="UP000044625"/>
    </source>
</evidence>
<reference evidence="2 3" key="2">
    <citation type="submission" date="2015-03" db="EMBL/GenBank/DDBJ databases">
        <authorList>
            <consortium name="Pathogen Informatics"/>
            <person name="Murphy D."/>
        </authorList>
    </citation>
    <scope>NUCLEOTIDE SEQUENCE [LARGE SCALE GENOMIC DNA]</scope>
    <source>
        <strain evidence="3">type strain: CIP110230</strain>
        <strain evidence="2">Type strain: CIP110230</strain>
    </source>
</reference>
<dbReference type="Proteomes" id="UP000044625">
    <property type="component" value="Unassembled WGS sequence"/>
</dbReference>
<dbReference type="EMBL" id="CQAZ01000056">
    <property type="protein sequence ID" value="CNI49073.1"/>
    <property type="molecule type" value="Genomic_DNA"/>
</dbReference>
<evidence type="ECO:0000313" key="1">
    <source>
        <dbReference type="EMBL" id="CNI49073.1"/>
    </source>
</evidence>
<evidence type="ECO:0000313" key="4">
    <source>
        <dbReference type="Proteomes" id="UP000045840"/>
    </source>
</evidence>
<evidence type="ECO:0000313" key="2">
    <source>
        <dbReference type="EMBL" id="CRY67006.1"/>
    </source>
</evidence>
<dbReference type="Proteomes" id="UP000045840">
    <property type="component" value="Unassembled WGS sequence"/>
</dbReference>
<organism evidence="1 4">
    <name type="scientific">Yersinia pekkanenii</name>
    <dbReference type="NCBI Taxonomy" id="1288385"/>
    <lineage>
        <taxon>Bacteria</taxon>
        <taxon>Pseudomonadati</taxon>
        <taxon>Pseudomonadota</taxon>
        <taxon>Gammaproteobacteria</taxon>
        <taxon>Enterobacterales</taxon>
        <taxon>Yersiniaceae</taxon>
        <taxon>Yersinia</taxon>
    </lineage>
</organism>